<dbReference type="Proteomes" id="UP000184609">
    <property type="component" value="Unassembled WGS sequence"/>
</dbReference>
<dbReference type="PROSITE" id="PS00428">
    <property type="entry name" value="FTSW_RODA_SPOVE"/>
    <property type="match status" value="1"/>
</dbReference>
<keyword evidence="9 13" id="KW-0472">Membrane</keyword>
<evidence type="ECO:0000256" key="1">
    <source>
        <dbReference type="ARBA" id="ARBA00004141"/>
    </source>
</evidence>
<dbReference type="RefSeq" id="WP_073572491.1">
    <property type="nucleotide sequence ID" value="NZ_FRXN01000004.1"/>
</dbReference>
<feature type="transmembrane region" description="Helical" evidence="13">
    <location>
        <begin position="55"/>
        <end position="72"/>
    </location>
</feature>
<sequence>MRGSTDVQISRVDWLVVVIYFALVFIGWFNIYAAVYDSQAPQSMFDMSINSGQQLVRIGISVVLIILIMVADYRFFENLSLYIYMLFILILIATPFIGKEVNGQVLSIGIGSLRIQPGEFAKLATALALAKVMERPTFDMTKTNDQLKAFGILFLPVALILLQPDTGTAMVYFSMFLMFYREGFPQKYYILGIGFIALSLLSLGIENNLYLAIGIIAIMVILILMGKKTWQRIVAFSLIGLGMIAYSYSIDFVVSKLPEHQQNRIMVLFNPNIDPLGVGWNVTQSKIAIGSGGLMGKGYLEGTQTKFDFVPEQHTDFIFCTLGEEFGWTGSLVVIGLFVTLLIRLVIMAERQKNRFSRIYGYCVISILLFHFMINIAMTIGLFPVVGIPLPFFSYGGSSLWAFTILLFIFVKLDSSRSQQLGRIS</sequence>
<gene>
    <name evidence="14" type="ORF">SAMN04488108_2844</name>
</gene>
<dbReference type="InterPro" id="IPR011923">
    <property type="entry name" value="RodA/MrdB"/>
</dbReference>
<dbReference type="GO" id="GO:0032153">
    <property type="term" value="C:cell division site"/>
    <property type="evidence" value="ECO:0007669"/>
    <property type="project" value="TreeGrafter"/>
</dbReference>
<organism evidence="14 15">
    <name type="scientific">Algoriphagus zhangzhouensis</name>
    <dbReference type="NCBI Taxonomy" id="1073327"/>
    <lineage>
        <taxon>Bacteria</taxon>
        <taxon>Pseudomonadati</taxon>
        <taxon>Bacteroidota</taxon>
        <taxon>Cytophagia</taxon>
        <taxon>Cytophagales</taxon>
        <taxon>Cyclobacteriaceae</taxon>
        <taxon>Algoriphagus</taxon>
    </lineage>
</organism>
<feature type="transmembrane region" description="Helical" evidence="13">
    <location>
        <begin position="233"/>
        <end position="250"/>
    </location>
</feature>
<accession>A0A1M7ZFI8</accession>
<keyword evidence="15" id="KW-1185">Reference proteome</keyword>
<dbReference type="InterPro" id="IPR001182">
    <property type="entry name" value="FtsW/RodA"/>
</dbReference>
<evidence type="ECO:0000256" key="3">
    <source>
        <dbReference type="ARBA" id="ARBA00022676"/>
    </source>
</evidence>
<evidence type="ECO:0000256" key="12">
    <source>
        <dbReference type="ARBA" id="ARBA00033270"/>
    </source>
</evidence>
<evidence type="ECO:0000256" key="8">
    <source>
        <dbReference type="ARBA" id="ARBA00022989"/>
    </source>
</evidence>
<feature type="transmembrane region" description="Helical" evidence="13">
    <location>
        <begin position="392"/>
        <end position="411"/>
    </location>
</feature>
<dbReference type="PANTHER" id="PTHR30474">
    <property type="entry name" value="CELL CYCLE PROTEIN"/>
    <property type="match status" value="1"/>
</dbReference>
<dbReference type="NCBIfam" id="NF037961">
    <property type="entry name" value="RodA_shape"/>
    <property type="match status" value="1"/>
</dbReference>
<keyword evidence="4" id="KW-0808">Transferase</keyword>
<dbReference type="GO" id="GO:0071555">
    <property type="term" value="P:cell wall organization"/>
    <property type="evidence" value="ECO:0007669"/>
    <property type="project" value="UniProtKB-KW"/>
</dbReference>
<feature type="transmembrane region" description="Helical" evidence="13">
    <location>
        <begin position="359"/>
        <end position="386"/>
    </location>
</feature>
<keyword evidence="7" id="KW-0573">Peptidoglycan synthesis</keyword>
<keyword evidence="3" id="KW-0328">Glycosyltransferase</keyword>
<proteinExistence type="predicted"/>
<evidence type="ECO:0000256" key="5">
    <source>
        <dbReference type="ARBA" id="ARBA00022692"/>
    </source>
</evidence>
<dbReference type="GO" id="GO:0005886">
    <property type="term" value="C:plasma membrane"/>
    <property type="evidence" value="ECO:0007669"/>
    <property type="project" value="TreeGrafter"/>
</dbReference>
<name>A0A1M7ZFI8_9BACT</name>
<keyword evidence="6" id="KW-0133">Cell shape</keyword>
<feature type="transmembrane region" description="Helical" evidence="13">
    <location>
        <begin position="149"/>
        <end position="180"/>
    </location>
</feature>
<dbReference type="STRING" id="1073327.SAMN04488108_2844"/>
<dbReference type="GO" id="GO:0016757">
    <property type="term" value="F:glycosyltransferase activity"/>
    <property type="evidence" value="ECO:0007669"/>
    <property type="project" value="UniProtKB-KW"/>
</dbReference>
<feature type="transmembrane region" description="Helical" evidence="13">
    <location>
        <begin position="187"/>
        <end position="203"/>
    </location>
</feature>
<keyword evidence="2" id="KW-1003">Cell membrane</keyword>
<dbReference type="EMBL" id="FRXN01000004">
    <property type="protein sequence ID" value="SHO63675.1"/>
    <property type="molecule type" value="Genomic_DNA"/>
</dbReference>
<feature type="transmembrane region" description="Helical" evidence="13">
    <location>
        <begin position="79"/>
        <end position="97"/>
    </location>
</feature>
<dbReference type="InterPro" id="IPR018365">
    <property type="entry name" value="Cell_cycle_FtsW-rel_CS"/>
</dbReference>
<evidence type="ECO:0000256" key="9">
    <source>
        <dbReference type="ARBA" id="ARBA00023136"/>
    </source>
</evidence>
<protein>
    <recommendedName>
        <fullName evidence="12">Cell wall polymerase</fullName>
    </recommendedName>
    <alternativeName>
        <fullName evidence="11">Peptidoglycan polymerase</fullName>
    </alternativeName>
</protein>
<dbReference type="PANTHER" id="PTHR30474:SF1">
    <property type="entry name" value="PEPTIDOGLYCAN GLYCOSYLTRANSFERASE MRDB"/>
    <property type="match status" value="1"/>
</dbReference>
<keyword evidence="5 13" id="KW-0812">Transmembrane</keyword>
<evidence type="ECO:0000256" key="2">
    <source>
        <dbReference type="ARBA" id="ARBA00022475"/>
    </source>
</evidence>
<evidence type="ECO:0000256" key="13">
    <source>
        <dbReference type="SAM" id="Phobius"/>
    </source>
</evidence>
<evidence type="ECO:0000313" key="14">
    <source>
        <dbReference type="EMBL" id="SHO63675.1"/>
    </source>
</evidence>
<dbReference type="Pfam" id="PF01098">
    <property type="entry name" value="FTSW_RODA_SPOVE"/>
    <property type="match status" value="1"/>
</dbReference>
<reference evidence="15" key="1">
    <citation type="submission" date="2016-12" db="EMBL/GenBank/DDBJ databases">
        <authorList>
            <person name="Varghese N."/>
            <person name="Submissions S."/>
        </authorList>
    </citation>
    <scope>NUCLEOTIDE SEQUENCE [LARGE SCALE GENOMIC DNA]</scope>
    <source>
        <strain evidence="15">DSM 25035</strain>
    </source>
</reference>
<keyword evidence="10" id="KW-0961">Cell wall biogenesis/degradation</keyword>
<feature type="transmembrane region" description="Helical" evidence="13">
    <location>
        <begin position="326"/>
        <end position="347"/>
    </location>
</feature>
<dbReference type="OrthoDB" id="9768187at2"/>
<evidence type="ECO:0000256" key="10">
    <source>
        <dbReference type="ARBA" id="ARBA00023316"/>
    </source>
</evidence>
<dbReference type="GO" id="GO:0009252">
    <property type="term" value="P:peptidoglycan biosynthetic process"/>
    <property type="evidence" value="ECO:0007669"/>
    <property type="project" value="UniProtKB-KW"/>
</dbReference>
<evidence type="ECO:0000313" key="15">
    <source>
        <dbReference type="Proteomes" id="UP000184609"/>
    </source>
</evidence>
<comment type="subcellular location">
    <subcellularLocation>
        <location evidence="1">Membrane</location>
        <topology evidence="1">Multi-pass membrane protein</topology>
    </subcellularLocation>
</comment>
<dbReference type="NCBIfam" id="TIGR02210">
    <property type="entry name" value="rodA_shape"/>
    <property type="match status" value="1"/>
</dbReference>
<evidence type="ECO:0000256" key="4">
    <source>
        <dbReference type="ARBA" id="ARBA00022679"/>
    </source>
</evidence>
<evidence type="ECO:0000256" key="11">
    <source>
        <dbReference type="ARBA" id="ARBA00032370"/>
    </source>
</evidence>
<dbReference type="AlphaFoldDB" id="A0A1M7ZFI8"/>
<evidence type="ECO:0000256" key="6">
    <source>
        <dbReference type="ARBA" id="ARBA00022960"/>
    </source>
</evidence>
<keyword evidence="8 13" id="KW-1133">Transmembrane helix</keyword>
<dbReference type="GO" id="GO:0008360">
    <property type="term" value="P:regulation of cell shape"/>
    <property type="evidence" value="ECO:0007669"/>
    <property type="project" value="UniProtKB-KW"/>
</dbReference>
<feature type="transmembrane region" description="Helical" evidence="13">
    <location>
        <begin position="12"/>
        <end position="35"/>
    </location>
</feature>
<dbReference type="GO" id="GO:0051301">
    <property type="term" value="P:cell division"/>
    <property type="evidence" value="ECO:0007669"/>
    <property type="project" value="InterPro"/>
</dbReference>
<evidence type="ECO:0000256" key="7">
    <source>
        <dbReference type="ARBA" id="ARBA00022984"/>
    </source>
</evidence>
<feature type="transmembrane region" description="Helical" evidence="13">
    <location>
        <begin position="209"/>
        <end position="226"/>
    </location>
</feature>
<dbReference type="GO" id="GO:0015648">
    <property type="term" value="F:lipid-linked peptidoglycan transporter activity"/>
    <property type="evidence" value="ECO:0007669"/>
    <property type="project" value="TreeGrafter"/>
</dbReference>